<comment type="subcellular location">
    <subcellularLocation>
        <location evidence="1">Nucleus</location>
    </subcellularLocation>
</comment>
<dbReference type="Proteomes" id="UP000008743">
    <property type="component" value="Unassembled WGS sequence"/>
</dbReference>
<organism evidence="5 6">
    <name type="scientific">Capsaspora owczarzaki (strain ATCC 30864)</name>
    <dbReference type="NCBI Taxonomy" id="595528"/>
    <lineage>
        <taxon>Eukaryota</taxon>
        <taxon>Filasterea</taxon>
        <taxon>Capsaspora</taxon>
    </lineage>
</organism>
<comment type="similarity">
    <text evidence="2">Belongs to the eukaryotic/archaeal RNase P protein component 3 family.</text>
</comment>
<feature type="region of interest" description="Disordered" evidence="4">
    <location>
        <begin position="291"/>
        <end position="361"/>
    </location>
</feature>
<evidence type="ECO:0000256" key="1">
    <source>
        <dbReference type="ARBA" id="ARBA00004123"/>
    </source>
</evidence>
<dbReference type="SUPFAM" id="SSF89550">
    <property type="entry name" value="PHP domain-like"/>
    <property type="match status" value="1"/>
</dbReference>
<dbReference type="RefSeq" id="XP_004349060.2">
    <property type="nucleotide sequence ID" value="XM_004349010.2"/>
</dbReference>
<accession>A0A0D2U7R9</accession>
<dbReference type="OrthoDB" id="17948at2759"/>
<sequence>MFVDLCVSAPATQSDRLQFRQHLTSFGYGAVAYNQRFAGRIAVGKNVPPPPFVPAAADGVHAPSSSSSTPTSNAAAAAAASNIASSRTRWTAAIADRLKQTPTSSMLELSRLTVVIADQQDWAGYCTNYQQVLKNYDILAVQPETEKLLQQCLQSSEVDIITLDMSKRTPFFIKHSMARVALEQGIVFELLYTDAIRNSESRRSLILNALSLIRATKGRNVILSSGAQKPIELRSPYDVMNLGLLFGLTHERSRNCLTSLPRGVLYHAETRLTTGLSAVRITPLAATAAKADKAGSKNAPSSNAAATMKPLANTTAAKGKRPIRSTSASGDDDDDEDEDEDVSDDEDDDDDDDTDQTPMKL</sequence>
<evidence type="ECO:0000313" key="6">
    <source>
        <dbReference type="Proteomes" id="UP000008743"/>
    </source>
</evidence>
<dbReference type="GO" id="GO:0008033">
    <property type="term" value="P:tRNA processing"/>
    <property type="evidence" value="ECO:0007669"/>
    <property type="project" value="UniProtKB-KW"/>
</dbReference>
<dbReference type="InterPro" id="IPR002738">
    <property type="entry name" value="RNase_P_p30"/>
</dbReference>
<proteinExistence type="inferred from homology"/>
<dbReference type="PANTHER" id="PTHR13031">
    <property type="entry name" value="RIBONUCLEASE P SUBUNIT P30"/>
    <property type="match status" value="1"/>
</dbReference>
<evidence type="ECO:0000313" key="5">
    <source>
        <dbReference type="EMBL" id="KJE91126.1"/>
    </source>
</evidence>
<evidence type="ECO:0000256" key="3">
    <source>
        <dbReference type="ARBA" id="ARBA00022694"/>
    </source>
</evidence>
<evidence type="ECO:0000256" key="2">
    <source>
        <dbReference type="ARBA" id="ARBA00007331"/>
    </source>
</evidence>
<keyword evidence="6" id="KW-1185">Reference proteome</keyword>
<reference evidence="6" key="1">
    <citation type="submission" date="2011-02" db="EMBL/GenBank/DDBJ databases">
        <title>The Genome Sequence of Capsaspora owczarzaki ATCC 30864.</title>
        <authorList>
            <person name="Russ C."/>
            <person name="Cuomo C."/>
            <person name="Burger G."/>
            <person name="Gray M.W."/>
            <person name="Holland P.W.H."/>
            <person name="King N."/>
            <person name="Lang F.B.F."/>
            <person name="Roger A.J."/>
            <person name="Ruiz-Trillo I."/>
            <person name="Young S.K."/>
            <person name="Zeng Q."/>
            <person name="Gargeya S."/>
            <person name="Alvarado L."/>
            <person name="Berlin A."/>
            <person name="Chapman S.B."/>
            <person name="Chen Z."/>
            <person name="Freedman E."/>
            <person name="Gellesch M."/>
            <person name="Goldberg J."/>
            <person name="Griggs A."/>
            <person name="Gujja S."/>
            <person name="Heilman E."/>
            <person name="Heiman D."/>
            <person name="Howarth C."/>
            <person name="Mehta T."/>
            <person name="Neiman D."/>
            <person name="Pearson M."/>
            <person name="Roberts A."/>
            <person name="Saif S."/>
            <person name="Shea T."/>
            <person name="Shenoy N."/>
            <person name="Sisk P."/>
            <person name="Stolte C."/>
            <person name="Sykes S."/>
            <person name="White J."/>
            <person name="Yandava C."/>
            <person name="Haas B."/>
            <person name="Nusbaum C."/>
            <person name="Birren B."/>
        </authorList>
    </citation>
    <scope>NUCLEOTIDE SEQUENCE</scope>
    <source>
        <strain evidence="6">ATCC 30864</strain>
    </source>
</reference>
<dbReference type="InParanoid" id="A0A0D2U7R9"/>
<dbReference type="eggNOG" id="KOG2363">
    <property type="taxonomic scope" value="Eukaryota"/>
</dbReference>
<dbReference type="AlphaFoldDB" id="A0A0D2U7R9"/>
<dbReference type="PANTHER" id="PTHR13031:SF0">
    <property type="entry name" value="RIBONUCLEASE P PROTEIN SUBUNIT P30"/>
    <property type="match status" value="1"/>
</dbReference>
<evidence type="ECO:0000256" key="4">
    <source>
        <dbReference type="SAM" id="MobiDB-lite"/>
    </source>
</evidence>
<dbReference type="PhylomeDB" id="A0A0D2U7R9"/>
<name>A0A0D2U7R9_CAPO3</name>
<gene>
    <name evidence="5" type="ORF">CAOG_002310</name>
</gene>
<dbReference type="EMBL" id="KE346362">
    <property type="protein sequence ID" value="KJE91126.1"/>
    <property type="molecule type" value="Genomic_DNA"/>
</dbReference>
<keyword evidence="3" id="KW-0819">tRNA processing</keyword>
<dbReference type="GO" id="GO:0003723">
    <property type="term" value="F:RNA binding"/>
    <property type="evidence" value="ECO:0007669"/>
    <property type="project" value="TreeGrafter"/>
</dbReference>
<dbReference type="InterPro" id="IPR016195">
    <property type="entry name" value="Pol/histidinol_Pase-like"/>
</dbReference>
<dbReference type="STRING" id="595528.A0A0D2U7R9"/>
<dbReference type="Pfam" id="PF01876">
    <property type="entry name" value="RNase_P_p30"/>
    <property type="match status" value="1"/>
</dbReference>
<protein>
    <submittedName>
        <fullName evidence="5">Ribonuclease P/MRP 30 subunit</fullName>
    </submittedName>
</protein>
<feature type="compositionally biased region" description="Acidic residues" evidence="4">
    <location>
        <begin position="330"/>
        <end position="355"/>
    </location>
</feature>
<dbReference type="GO" id="GO:0005655">
    <property type="term" value="C:nucleolar ribonuclease P complex"/>
    <property type="evidence" value="ECO:0007669"/>
    <property type="project" value="TreeGrafter"/>
</dbReference>
<dbReference type="Gene3D" id="3.20.20.140">
    <property type="entry name" value="Metal-dependent hydrolases"/>
    <property type="match status" value="1"/>
</dbReference>